<gene>
    <name evidence="2" type="ORF">H8S62_07230</name>
</gene>
<dbReference type="EMBL" id="JACOPQ010000004">
    <property type="protein sequence ID" value="MBC5736803.1"/>
    <property type="molecule type" value="Genomic_DNA"/>
</dbReference>
<dbReference type="AlphaFoldDB" id="A0A8J6MGH0"/>
<name>A0A8J6MGH0_9FIRM</name>
<dbReference type="RefSeq" id="WP_186918879.1">
    <property type="nucleotide sequence ID" value="NZ_JACOPQ010000004.1"/>
</dbReference>
<dbReference type="GO" id="GO:0003677">
    <property type="term" value="F:DNA binding"/>
    <property type="evidence" value="ECO:0007669"/>
    <property type="project" value="UniProtKB-KW"/>
</dbReference>
<reference evidence="2" key="1">
    <citation type="submission" date="2020-08" db="EMBL/GenBank/DDBJ databases">
        <title>Genome public.</title>
        <authorList>
            <person name="Liu C."/>
            <person name="Sun Q."/>
        </authorList>
    </citation>
    <scope>NUCLEOTIDE SEQUENCE</scope>
    <source>
        <strain evidence="2">NSJ-52</strain>
    </source>
</reference>
<dbReference type="Gene3D" id="1.10.1220.10">
    <property type="entry name" value="Met repressor-like"/>
    <property type="match status" value="1"/>
</dbReference>
<dbReference type="Proteomes" id="UP000607645">
    <property type="component" value="Unassembled WGS sequence"/>
</dbReference>
<dbReference type="InterPro" id="IPR010985">
    <property type="entry name" value="Ribbon_hlx_hlx"/>
</dbReference>
<dbReference type="Pfam" id="PF03869">
    <property type="entry name" value="Arc"/>
    <property type="match status" value="1"/>
</dbReference>
<protein>
    <submittedName>
        <fullName evidence="2">Arc family DNA-binding protein</fullName>
    </submittedName>
</protein>
<dbReference type="GO" id="GO:0006355">
    <property type="term" value="P:regulation of DNA-templated transcription"/>
    <property type="evidence" value="ECO:0007669"/>
    <property type="project" value="InterPro"/>
</dbReference>
<dbReference type="InterPro" id="IPR013321">
    <property type="entry name" value="Arc_rbn_hlx_hlx"/>
</dbReference>
<dbReference type="SUPFAM" id="SSF47598">
    <property type="entry name" value="Ribbon-helix-helix"/>
    <property type="match status" value="1"/>
</dbReference>
<feature type="domain" description="Arc-like DNA binding" evidence="1">
    <location>
        <begin position="4"/>
        <end position="42"/>
    </location>
</feature>
<proteinExistence type="predicted"/>
<sequence length="59" mass="6684">MADNPFSLRMDETVMAKPRILAQANSRSINKEIEFAVKEQLKAYERENGPIPLPDGPVR</sequence>
<evidence type="ECO:0000313" key="3">
    <source>
        <dbReference type="Proteomes" id="UP000607645"/>
    </source>
</evidence>
<accession>A0A8J6MGH0</accession>
<evidence type="ECO:0000259" key="1">
    <source>
        <dbReference type="Pfam" id="PF03869"/>
    </source>
</evidence>
<organism evidence="2 3">
    <name type="scientific">Lawsonibacter faecis</name>
    <dbReference type="NCBI Taxonomy" id="2763052"/>
    <lineage>
        <taxon>Bacteria</taxon>
        <taxon>Bacillati</taxon>
        <taxon>Bacillota</taxon>
        <taxon>Clostridia</taxon>
        <taxon>Eubacteriales</taxon>
        <taxon>Oscillospiraceae</taxon>
        <taxon>Lawsonibacter</taxon>
    </lineage>
</organism>
<comment type="caution">
    <text evidence="2">The sequence shown here is derived from an EMBL/GenBank/DDBJ whole genome shotgun (WGS) entry which is preliminary data.</text>
</comment>
<dbReference type="InterPro" id="IPR005569">
    <property type="entry name" value="Arc_DNA-bd_dom"/>
</dbReference>
<evidence type="ECO:0000313" key="2">
    <source>
        <dbReference type="EMBL" id="MBC5736803.1"/>
    </source>
</evidence>
<keyword evidence="3" id="KW-1185">Reference proteome</keyword>
<keyword evidence="2" id="KW-0238">DNA-binding</keyword>